<dbReference type="CDD" id="cd04301">
    <property type="entry name" value="NAT_SF"/>
    <property type="match status" value="1"/>
</dbReference>
<evidence type="ECO:0000256" key="1">
    <source>
        <dbReference type="ARBA" id="ARBA00022679"/>
    </source>
</evidence>
<evidence type="ECO:0000259" key="3">
    <source>
        <dbReference type="PROSITE" id="PS51186"/>
    </source>
</evidence>
<dbReference type="EMBL" id="CP009286">
    <property type="protein sequence ID" value="AIQ62213.1"/>
    <property type="molecule type" value="Genomic_DNA"/>
</dbReference>
<dbReference type="PANTHER" id="PTHR43877:SF2">
    <property type="entry name" value="AMINOALKYLPHOSPHONATE N-ACETYLTRANSFERASE-RELATED"/>
    <property type="match status" value="1"/>
</dbReference>
<keyword evidence="1 4" id="KW-0808">Transferase</keyword>
<name>A0A089LSL7_9BACL</name>
<protein>
    <submittedName>
        <fullName evidence="4">Acetyltransferase</fullName>
    </submittedName>
</protein>
<gene>
    <name evidence="4" type="ORF">PSTEL_02870</name>
</gene>
<evidence type="ECO:0000313" key="4">
    <source>
        <dbReference type="EMBL" id="AIQ62213.1"/>
    </source>
</evidence>
<proteinExistence type="predicted"/>
<dbReference type="InterPro" id="IPR000182">
    <property type="entry name" value="GNAT_dom"/>
</dbReference>
<accession>A0A089LSL7</accession>
<dbReference type="KEGG" id="pste:PSTEL_02870"/>
<dbReference type="STRING" id="169760.PSTEL_02870"/>
<dbReference type="Proteomes" id="UP000029507">
    <property type="component" value="Chromosome"/>
</dbReference>
<dbReference type="Gene3D" id="3.40.630.30">
    <property type="match status" value="1"/>
</dbReference>
<organism evidence="4 5">
    <name type="scientific">Paenibacillus stellifer</name>
    <dbReference type="NCBI Taxonomy" id="169760"/>
    <lineage>
        <taxon>Bacteria</taxon>
        <taxon>Bacillati</taxon>
        <taxon>Bacillota</taxon>
        <taxon>Bacilli</taxon>
        <taxon>Bacillales</taxon>
        <taxon>Paenibacillaceae</taxon>
        <taxon>Paenibacillus</taxon>
    </lineage>
</organism>
<dbReference type="Pfam" id="PF13508">
    <property type="entry name" value="Acetyltransf_7"/>
    <property type="match status" value="1"/>
</dbReference>
<feature type="domain" description="N-acetyltransferase" evidence="3">
    <location>
        <begin position="8"/>
        <end position="151"/>
    </location>
</feature>
<dbReference type="SUPFAM" id="SSF55729">
    <property type="entry name" value="Acyl-CoA N-acyltransferases (Nat)"/>
    <property type="match status" value="1"/>
</dbReference>
<dbReference type="RefSeq" id="WP_038693329.1">
    <property type="nucleotide sequence ID" value="NZ_CP009286.1"/>
</dbReference>
<sequence length="152" mass="17371">MREQATEFTLQPARSEDRERLADLRAEVLRDDLTRLGRFDEERVRERFRRAFEPRCTWIITGPGSALIGCIALRAEAGGQLLEHFYIAPAYQNRGIGSRVLGAVLEKDEAKDAVVRLNVLQGSPARRLYERFGFRAYSEDAVDVFMSRPPEV</sequence>
<evidence type="ECO:0000313" key="5">
    <source>
        <dbReference type="Proteomes" id="UP000029507"/>
    </source>
</evidence>
<keyword evidence="5" id="KW-1185">Reference proteome</keyword>
<dbReference type="PROSITE" id="PS51186">
    <property type="entry name" value="GNAT"/>
    <property type="match status" value="1"/>
</dbReference>
<dbReference type="GO" id="GO:0016747">
    <property type="term" value="F:acyltransferase activity, transferring groups other than amino-acyl groups"/>
    <property type="evidence" value="ECO:0007669"/>
    <property type="project" value="InterPro"/>
</dbReference>
<reference evidence="4 5" key="1">
    <citation type="submission" date="2014-08" db="EMBL/GenBank/DDBJ databases">
        <title>Comparative genomics of the Paenibacillus odorifer group.</title>
        <authorList>
            <person name="den Bakker H.C."/>
            <person name="Tsai Y.-C."/>
            <person name="Martin N."/>
            <person name="Korlach J."/>
            <person name="Wiedmann M."/>
        </authorList>
    </citation>
    <scope>NUCLEOTIDE SEQUENCE [LARGE SCALE GENOMIC DNA]</scope>
    <source>
        <strain evidence="4 5">DSM 14472</strain>
    </source>
</reference>
<dbReference type="InterPro" id="IPR050832">
    <property type="entry name" value="Bact_Acetyltransf"/>
</dbReference>
<dbReference type="InterPro" id="IPR016181">
    <property type="entry name" value="Acyl_CoA_acyltransferase"/>
</dbReference>
<keyword evidence="2" id="KW-0012">Acyltransferase</keyword>
<dbReference type="AlphaFoldDB" id="A0A089LSL7"/>
<dbReference type="PANTHER" id="PTHR43877">
    <property type="entry name" value="AMINOALKYLPHOSPHONATE N-ACETYLTRANSFERASE-RELATED-RELATED"/>
    <property type="match status" value="1"/>
</dbReference>
<dbReference type="HOGENOM" id="CLU_013985_22_1_9"/>
<evidence type="ECO:0000256" key="2">
    <source>
        <dbReference type="ARBA" id="ARBA00023315"/>
    </source>
</evidence>